<reference evidence="12 13" key="1">
    <citation type="submission" date="2005-10" db="EMBL/GenBank/DDBJ databases">
        <title>Complete sequence of Geobacter metallireducens GS-15.</title>
        <authorList>
            <consortium name="US DOE Joint Genome Institute"/>
            <person name="Copeland A."/>
            <person name="Lucas S."/>
            <person name="Lapidus A."/>
            <person name="Barry K."/>
            <person name="Detter J.C."/>
            <person name="Glavina T."/>
            <person name="Hammon N."/>
            <person name="Israni S."/>
            <person name="Pitluck S."/>
            <person name="Di Bartolo G."/>
            <person name="Chain P."/>
            <person name="Schmutz J."/>
            <person name="Larimer F."/>
            <person name="Land M."/>
            <person name="Kyrpides N."/>
            <person name="Ivanova N."/>
            <person name="Richardson P."/>
        </authorList>
    </citation>
    <scope>NUCLEOTIDE SEQUENCE [LARGE SCALE GENOMIC DNA]</scope>
    <source>
        <strain evidence="13">ATCC 53774 / DSM 7210 / GS-15</strain>
    </source>
</reference>
<dbReference type="InterPro" id="IPR001155">
    <property type="entry name" value="OxRdtase_FMN_N"/>
</dbReference>
<dbReference type="PANTHER" id="PTHR42917:SF2">
    <property type="entry name" value="2,4-DIENOYL-COA REDUCTASE [(2E)-ENOYL-COA-PRODUCING]"/>
    <property type="match status" value="1"/>
</dbReference>
<dbReference type="SUPFAM" id="SSF51905">
    <property type="entry name" value="FAD/NAD(P)-binding domain"/>
    <property type="match status" value="1"/>
</dbReference>
<dbReference type="RefSeq" id="WP_011365949.1">
    <property type="nucleotide sequence ID" value="NC_007517.1"/>
</dbReference>
<keyword evidence="6" id="KW-0479">Metal-binding</keyword>
<evidence type="ECO:0000256" key="2">
    <source>
        <dbReference type="ARBA" id="ARBA00001966"/>
    </source>
</evidence>
<dbReference type="InterPro" id="IPR023753">
    <property type="entry name" value="FAD/NAD-binding_dom"/>
</dbReference>
<keyword evidence="13" id="KW-1185">Reference proteome</keyword>
<dbReference type="AlphaFoldDB" id="Q39TK4"/>
<dbReference type="KEGG" id="gme:Gmet_2193"/>
<evidence type="ECO:0000256" key="1">
    <source>
        <dbReference type="ARBA" id="ARBA00001917"/>
    </source>
</evidence>
<dbReference type="Proteomes" id="UP000007073">
    <property type="component" value="Chromosome"/>
</dbReference>
<evidence type="ECO:0000256" key="3">
    <source>
        <dbReference type="ARBA" id="ARBA00011048"/>
    </source>
</evidence>
<dbReference type="GO" id="GO:0051536">
    <property type="term" value="F:iron-sulfur cluster binding"/>
    <property type="evidence" value="ECO:0007669"/>
    <property type="project" value="UniProtKB-KW"/>
</dbReference>
<dbReference type="GO" id="GO:0016491">
    <property type="term" value="F:oxidoreductase activity"/>
    <property type="evidence" value="ECO:0007669"/>
    <property type="project" value="UniProtKB-KW"/>
</dbReference>
<dbReference type="CDD" id="cd02803">
    <property type="entry name" value="OYE_like_FMN_family"/>
    <property type="match status" value="1"/>
</dbReference>
<dbReference type="GO" id="GO:0010181">
    <property type="term" value="F:FMN binding"/>
    <property type="evidence" value="ECO:0007669"/>
    <property type="project" value="InterPro"/>
</dbReference>
<accession>Q39TK4</accession>
<evidence type="ECO:0000313" key="12">
    <source>
        <dbReference type="EMBL" id="ABB32420.1"/>
    </source>
</evidence>
<dbReference type="STRING" id="269799.Gmet_2193"/>
<proteinExistence type="inferred from homology"/>
<sequence length="645" mass="69751">MNTKPVPAEAPDLFSPITISGLTIKNRIIMPAFILNYPIDGYDISDEWLRFYRRRAKGGAGLIIVGACHVDPAGRQDEHQIGADRDEWLPSLEKVARAIKEGGAVPALQLNHAGRYAKKAINGGLDPVAPSALPSRYTKELPHELTTAEVEGIIESFAAAAGRAKRAGFEAVEFLGATGYLISQFLSPLTNQRTDRFGGDEEKRRTFIREVIAAVKREVGHDFPLIFRMSSTDNMPGGMDDADHRNFAIELEKWGIHLLNVTAGWHDAPVHQIGPSVPQGHFIPYATKIKEVVSIPVSCAVRITEPQMARQVIAEGKLDMVTLGRALIVDPDWPNKTQAGKDESIRPCISCCNCFDRAFARDRIECSLNADLTDDGSLPPAKPKKRILVVGGGPAGMEAARVLATRGHKVTLLEKNRQTGGRLGTAAAPPHKSEIAGLIRYLTHELAGLKVPVVAETDFSRLSENFDAVILATGAKERTILINGMEQVPCYTSSEILDGTVSPDNPVVIIGAGLVGGETADYLSSKGFDVSLVEIRPKPLADMGATLRWVLLDHLNKGGVNIHTSSSVQEIKDGKAVIQTLEGVITVPLGCLVISVGFESDDLLVGDLDRAGLPYCIIGDKKSPRRIKDAIHEGFLAATHWVDSI</sequence>
<dbReference type="InterPro" id="IPR013785">
    <property type="entry name" value="Aldolase_TIM"/>
</dbReference>
<dbReference type="InterPro" id="IPR036188">
    <property type="entry name" value="FAD/NAD-bd_sf"/>
</dbReference>
<dbReference type="eggNOG" id="COG1902">
    <property type="taxonomic scope" value="Bacteria"/>
</dbReference>
<dbReference type="InterPro" id="IPR051793">
    <property type="entry name" value="NADH:flavin_oxidoreductase"/>
</dbReference>
<keyword evidence="4" id="KW-0285">Flavoprotein</keyword>
<feature type="domain" description="FAD/NAD(P)-binding" evidence="11">
    <location>
        <begin position="386"/>
        <end position="614"/>
    </location>
</feature>
<evidence type="ECO:0000259" key="10">
    <source>
        <dbReference type="Pfam" id="PF00724"/>
    </source>
</evidence>
<evidence type="ECO:0000256" key="7">
    <source>
        <dbReference type="ARBA" id="ARBA00023002"/>
    </source>
</evidence>
<comment type="cofactor">
    <cofactor evidence="1">
        <name>FMN</name>
        <dbReference type="ChEBI" id="CHEBI:58210"/>
    </cofactor>
</comment>
<evidence type="ECO:0000313" key="13">
    <source>
        <dbReference type="Proteomes" id="UP000007073"/>
    </source>
</evidence>
<dbReference type="eggNOG" id="COG0446">
    <property type="taxonomic scope" value="Bacteria"/>
</dbReference>
<keyword evidence="7" id="KW-0560">Oxidoreductase</keyword>
<keyword evidence="9" id="KW-0411">Iron-sulfur</keyword>
<gene>
    <name evidence="12" type="ordered locus">Gmet_2193</name>
</gene>
<name>Q39TK4_GEOMG</name>
<keyword evidence="8" id="KW-0408">Iron</keyword>
<evidence type="ECO:0000256" key="8">
    <source>
        <dbReference type="ARBA" id="ARBA00023004"/>
    </source>
</evidence>
<feature type="domain" description="NADH:flavin oxidoreductase/NADH oxidase N-terminal" evidence="10">
    <location>
        <begin position="12"/>
        <end position="341"/>
    </location>
</feature>
<dbReference type="PRINTS" id="PR00411">
    <property type="entry name" value="PNDRDTASEI"/>
</dbReference>
<evidence type="ECO:0000256" key="9">
    <source>
        <dbReference type="ARBA" id="ARBA00023014"/>
    </source>
</evidence>
<dbReference type="Pfam" id="PF00724">
    <property type="entry name" value="Oxidored_FMN"/>
    <property type="match status" value="1"/>
</dbReference>
<dbReference type="GO" id="GO:0046872">
    <property type="term" value="F:metal ion binding"/>
    <property type="evidence" value="ECO:0007669"/>
    <property type="project" value="UniProtKB-KW"/>
</dbReference>
<protein>
    <submittedName>
        <fullName evidence="12">NADH-dependent flavin oxidoreductase, Oye family, and FAD-dependent pyridine nucleotide-disulfide oxidoreductase family protein</fullName>
    </submittedName>
</protein>
<dbReference type="SUPFAM" id="SSF51395">
    <property type="entry name" value="FMN-linked oxidoreductases"/>
    <property type="match status" value="1"/>
</dbReference>
<evidence type="ECO:0000259" key="11">
    <source>
        <dbReference type="Pfam" id="PF07992"/>
    </source>
</evidence>
<dbReference type="Pfam" id="PF07992">
    <property type="entry name" value="Pyr_redox_2"/>
    <property type="match status" value="1"/>
</dbReference>
<dbReference type="EMBL" id="CP000148">
    <property type="protein sequence ID" value="ABB32420.1"/>
    <property type="molecule type" value="Genomic_DNA"/>
</dbReference>
<reference evidence="12 13" key="2">
    <citation type="journal article" date="2009" name="BMC Microbiol.">
        <title>The genome sequence of Geobacter metallireducens: features of metabolism, physiology and regulation common and dissimilar to Geobacter sulfurreducens.</title>
        <authorList>
            <person name="Aklujkar M."/>
            <person name="Krushkal J."/>
            <person name="DiBartolo G."/>
            <person name="Lapidus A."/>
            <person name="Land M.L."/>
            <person name="Lovley D.R."/>
        </authorList>
    </citation>
    <scope>NUCLEOTIDE SEQUENCE [LARGE SCALE GENOMIC DNA]</scope>
    <source>
        <strain evidence="13">ATCC 53774 / DSM 7210 / GS-15</strain>
    </source>
</reference>
<evidence type="ECO:0000256" key="4">
    <source>
        <dbReference type="ARBA" id="ARBA00022630"/>
    </source>
</evidence>
<evidence type="ECO:0000256" key="6">
    <source>
        <dbReference type="ARBA" id="ARBA00022723"/>
    </source>
</evidence>
<dbReference type="PANTHER" id="PTHR42917">
    <property type="entry name" value="2,4-DIENOYL-COA REDUCTASE"/>
    <property type="match status" value="1"/>
</dbReference>
<dbReference type="Gene3D" id="3.20.20.70">
    <property type="entry name" value="Aldolase class I"/>
    <property type="match status" value="1"/>
</dbReference>
<keyword evidence="5" id="KW-0288">FMN</keyword>
<dbReference type="Gene3D" id="3.40.50.720">
    <property type="entry name" value="NAD(P)-binding Rossmann-like Domain"/>
    <property type="match status" value="1"/>
</dbReference>
<evidence type="ECO:0000256" key="5">
    <source>
        <dbReference type="ARBA" id="ARBA00022643"/>
    </source>
</evidence>
<dbReference type="PRINTS" id="PR00368">
    <property type="entry name" value="FADPNR"/>
</dbReference>
<comment type="similarity">
    <text evidence="3">In the N-terminal section; belongs to the NADH:flavin oxidoreductase/NADH oxidase family.</text>
</comment>
<dbReference type="HOGENOM" id="CLU_012153_1_2_7"/>
<organism evidence="12 13">
    <name type="scientific">Geobacter metallireducens (strain ATCC 53774 / DSM 7210 / GS-15)</name>
    <dbReference type="NCBI Taxonomy" id="269799"/>
    <lineage>
        <taxon>Bacteria</taxon>
        <taxon>Pseudomonadati</taxon>
        <taxon>Thermodesulfobacteriota</taxon>
        <taxon>Desulfuromonadia</taxon>
        <taxon>Geobacterales</taxon>
        <taxon>Geobacteraceae</taxon>
        <taxon>Geobacter</taxon>
    </lineage>
</organism>
<dbReference type="Gene3D" id="3.50.50.60">
    <property type="entry name" value="FAD/NAD(P)-binding domain"/>
    <property type="match status" value="1"/>
</dbReference>
<comment type="cofactor">
    <cofactor evidence="2">
        <name>[4Fe-4S] cluster</name>
        <dbReference type="ChEBI" id="CHEBI:49883"/>
    </cofactor>
</comment>